<evidence type="ECO:0000313" key="3">
    <source>
        <dbReference type="RefSeq" id="XP_016669993.1"/>
    </source>
</evidence>
<gene>
    <name evidence="3" type="primary">LOC107889972</name>
</gene>
<dbReference type="AlphaFoldDB" id="A0A1U8I1B1"/>
<feature type="compositionally biased region" description="Polar residues" evidence="1">
    <location>
        <begin position="31"/>
        <end position="53"/>
    </location>
</feature>
<keyword evidence="2" id="KW-1185">Reference proteome</keyword>
<accession>A0A1U8I1B1</accession>
<reference evidence="3" key="2">
    <citation type="submission" date="2025-08" db="UniProtKB">
        <authorList>
            <consortium name="RefSeq"/>
        </authorList>
    </citation>
    <scope>IDENTIFICATION</scope>
</reference>
<evidence type="ECO:0000256" key="1">
    <source>
        <dbReference type="SAM" id="MobiDB-lite"/>
    </source>
</evidence>
<dbReference type="GeneID" id="107889972"/>
<proteinExistence type="predicted"/>
<dbReference type="InterPro" id="IPR032567">
    <property type="entry name" value="RTL1-rel"/>
</dbReference>
<feature type="region of interest" description="Disordered" evidence="1">
    <location>
        <begin position="28"/>
        <end position="53"/>
    </location>
</feature>
<dbReference type="RefSeq" id="XP_016669993.1">
    <property type="nucleotide sequence ID" value="XM_016814504.1"/>
</dbReference>
<dbReference type="KEGG" id="ghi:107889972"/>
<dbReference type="PANTHER" id="PTHR15503:SF45">
    <property type="entry name" value="RNA-DIRECTED DNA POLYMERASE HOMOLOG"/>
    <property type="match status" value="1"/>
</dbReference>
<dbReference type="Pfam" id="PF08284">
    <property type="entry name" value="RVP_2"/>
    <property type="match status" value="1"/>
</dbReference>
<reference evidence="2" key="1">
    <citation type="journal article" date="2020" name="Nat. Genet.">
        <title>Genomic diversifications of five Gossypium allopolyploid species and their impact on cotton improvement.</title>
        <authorList>
            <person name="Chen Z.J."/>
            <person name="Sreedasyam A."/>
            <person name="Ando A."/>
            <person name="Song Q."/>
            <person name="De Santiago L.M."/>
            <person name="Hulse-Kemp A.M."/>
            <person name="Ding M."/>
            <person name="Ye W."/>
            <person name="Kirkbride R.C."/>
            <person name="Jenkins J."/>
            <person name="Plott C."/>
            <person name="Lovell J."/>
            <person name="Lin Y.M."/>
            <person name="Vaughn R."/>
            <person name="Liu B."/>
            <person name="Simpson S."/>
            <person name="Scheffler B.E."/>
            <person name="Wen L."/>
            <person name="Saski C.A."/>
            <person name="Grover C.E."/>
            <person name="Hu G."/>
            <person name="Conover J.L."/>
            <person name="Carlson J.W."/>
            <person name="Shu S."/>
            <person name="Boston L.B."/>
            <person name="Williams M."/>
            <person name="Peterson D.G."/>
            <person name="McGee K."/>
            <person name="Jones D.C."/>
            <person name="Wendel J.F."/>
            <person name="Stelly D.M."/>
            <person name="Grimwood J."/>
            <person name="Schmutz J."/>
        </authorList>
    </citation>
    <scope>NUCLEOTIDE SEQUENCE [LARGE SCALE GENOMIC DNA]</scope>
    <source>
        <strain evidence="2">cv. TM-1</strain>
    </source>
</reference>
<dbReference type="PaxDb" id="3635-A0A1U8I1B1"/>
<evidence type="ECO:0000313" key="2">
    <source>
        <dbReference type="Proteomes" id="UP000818029"/>
    </source>
</evidence>
<name>A0A1U8I1B1_GOSHI</name>
<dbReference type="Proteomes" id="UP000818029">
    <property type="component" value="Chromosome A09"/>
</dbReference>
<organism evidence="2 3">
    <name type="scientific">Gossypium hirsutum</name>
    <name type="common">Upland cotton</name>
    <name type="synonym">Gossypium mexicanum</name>
    <dbReference type="NCBI Taxonomy" id="3635"/>
    <lineage>
        <taxon>Eukaryota</taxon>
        <taxon>Viridiplantae</taxon>
        <taxon>Streptophyta</taxon>
        <taxon>Embryophyta</taxon>
        <taxon>Tracheophyta</taxon>
        <taxon>Spermatophyta</taxon>
        <taxon>Magnoliopsida</taxon>
        <taxon>eudicotyledons</taxon>
        <taxon>Gunneridae</taxon>
        <taxon>Pentapetalae</taxon>
        <taxon>rosids</taxon>
        <taxon>malvids</taxon>
        <taxon>Malvales</taxon>
        <taxon>Malvaceae</taxon>
        <taxon>Malvoideae</taxon>
        <taxon>Gossypium</taxon>
    </lineage>
</organism>
<dbReference type="PANTHER" id="PTHR15503">
    <property type="entry name" value="LDOC1 RELATED"/>
    <property type="match status" value="1"/>
</dbReference>
<sequence>MNDGSCFWYGSQDHFIKDCLEMTDKEKFQGTRPSGTNSKGMLQKNVGTETSSKNVTRDTTVRFKARALAKTYAICVCEYASSLDVITGTFSLYDNTIIASIDPGSTYSYVSMKLVSSTNMPVESTEFMIKVLNLLGKHVIVDKVCEPGNLPIVISLMFAQKCLRKGCEAYLAFVMNTKESKLKVESVLVVSEYVDVFPDELSKLPPIREVEFGIVLIPGTTPILISLYQMTPIELKELKS</sequence>
<protein>
    <submittedName>
        <fullName evidence="3">Uncharacterized protein</fullName>
    </submittedName>
</protein>